<evidence type="ECO:0000256" key="1">
    <source>
        <dbReference type="SAM" id="MobiDB-lite"/>
    </source>
</evidence>
<feature type="domain" description="DUF4142" evidence="3">
    <location>
        <begin position="41"/>
        <end position="173"/>
    </location>
</feature>
<evidence type="ECO:0000313" key="4">
    <source>
        <dbReference type="EMBL" id="UWZ57580.1"/>
    </source>
</evidence>
<keyword evidence="2" id="KW-0732">Signal</keyword>
<proteinExistence type="predicted"/>
<evidence type="ECO:0000256" key="2">
    <source>
        <dbReference type="SAM" id="SignalP"/>
    </source>
</evidence>
<dbReference type="AlphaFoldDB" id="A0A9Q9MK43"/>
<evidence type="ECO:0000313" key="5">
    <source>
        <dbReference type="Proteomes" id="UP001058003"/>
    </source>
</evidence>
<dbReference type="InterPro" id="IPR012347">
    <property type="entry name" value="Ferritin-like"/>
</dbReference>
<dbReference type="KEGG" id="daur:Daura_16300"/>
<feature type="chain" id="PRO_5040153899" evidence="2">
    <location>
        <begin position="27"/>
        <end position="274"/>
    </location>
</feature>
<protein>
    <submittedName>
        <fullName evidence="4">DUF4142 domain-containing protein</fullName>
    </submittedName>
</protein>
<name>A0A9Q9MK43_9ACTN</name>
<dbReference type="Proteomes" id="UP001058003">
    <property type="component" value="Chromosome"/>
</dbReference>
<reference evidence="4" key="1">
    <citation type="submission" date="2021-04" db="EMBL/GenBank/DDBJ databases">
        <title>Dactylosporangium aurantiacum NRRL B-8018 full assembly.</title>
        <authorList>
            <person name="Hartkoorn R.C."/>
            <person name="Beaudoing E."/>
            <person name="Hot D."/>
        </authorList>
    </citation>
    <scope>NUCLEOTIDE SEQUENCE</scope>
    <source>
        <strain evidence="4">NRRL B-8018</strain>
    </source>
</reference>
<dbReference type="PANTHER" id="PTHR38593">
    <property type="entry name" value="BLR2558 PROTEIN"/>
    <property type="match status" value="1"/>
</dbReference>
<dbReference type="OrthoDB" id="118677at2"/>
<organism evidence="4 5">
    <name type="scientific">Dactylosporangium aurantiacum</name>
    <dbReference type="NCBI Taxonomy" id="35754"/>
    <lineage>
        <taxon>Bacteria</taxon>
        <taxon>Bacillati</taxon>
        <taxon>Actinomycetota</taxon>
        <taxon>Actinomycetes</taxon>
        <taxon>Micromonosporales</taxon>
        <taxon>Micromonosporaceae</taxon>
        <taxon>Dactylosporangium</taxon>
    </lineage>
</organism>
<dbReference type="InterPro" id="IPR006311">
    <property type="entry name" value="TAT_signal"/>
</dbReference>
<feature type="compositionally biased region" description="Pro residues" evidence="1">
    <location>
        <begin position="193"/>
        <end position="239"/>
    </location>
</feature>
<gene>
    <name evidence="4" type="ORF">Daura_16300</name>
</gene>
<dbReference type="PANTHER" id="PTHR38593:SF1">
    <property type="entry name" value="BLR2558 PROTEIN"/>
    <property type="match status" value="1"/>
</dbReference>
<dbReference type="InterPro" id="IPR025419">
    <property type="entry name" value="DUF4142"/>
</dbReference>
<dbReference type="Pfam" id="PF13628">
    <property type="entry name" value="DUF4142"/>
    <property type="match status" value="1"/>
</dbReference>
<feature type="region of interest" description="Disordered" evidence="1">
    <location>
        <begin position="188"/>
        <end position="239"/>
    </location>
</feature>
<dbReference type="Gene3D" id="1.20.1260.10">
    <property type="match status" value="1"/>
</dbReference>
<evidence type="ECO:0000259" key="3">
    <source>
        <dbReference type="Pfam" id="PF13628"/>
    </source>
</evidence>
<dbReference type="RefSeq" id="WP_081970747.1">
    <property type="nucleotide sequence ID" value="NZ_CP073767.1"/>
</dbReference>
<accession>A0A9Q9MK43</accession>
<dbReference type="EMBL" id="CP073767">
    <property type="protein sequence ID" value="UWZ57580.1"/>
    <property type="molecule type" value="Genomic_DNA"/>
</dbReference>
<feature type="signal peptide" evidence="2">
    <location>
        <begin position="1"/>
        <end position="26"/>
    </location>
</feature>
<dbReference type="PROSITE" id="PS51318">
    <property type="entry name" value="TAT"/>
    <property type="match status" value="1"/>
</dbReference>
<sequence>MPAVRLRRPVLSVSVAALLAASAASAAPAAPASADPVVSDQDRAFITAAGHGNAFEIAAGRHAAAEAADTAIQDIGERMVADHTAAGRSLGPLAAALGVPLPDAPDTGQRAALAVLTSLTGTALDCVYTPVEYFDHVATIGAFEREAQRGANPQLRTLASTLLPTLREHREMIADALTGLDCADVTGQAVPTPTDPTPTDPVPTPTDPSPTNPMPTNPMPTNPMPTNPMPTNPMPTNPTVPAPTVPVVITPTLPTLPTVPIVPDVPTPGVPAAR</sequence>
<keyword evidence="5" id="KW-1185">Reference proteome</keyword>